<keyword evidence="1" id="KW-0812">Transmembrane</keyword>
<dbReference type="Gramene" id="mRNA:HanXRQr2_Chr11g0479071">
    <property type="protein sequence ID" value="mRNA:HanXRQr2_Chr11g0479071"/>
    <property type="gene ID" value="HanXRQr2_Chr11g0479071"/>
</dbReference>
<name>A0A9K3HMP8_HELAN</name>
<accession>A0A9K3HMP8</accession>
<sequence length="315" mass="33285">MGGGVAMRAAAKVAGISVLNGSLRGGESPVVSAARQAKRSVASVVSSCSSDDLKLSVGCNNDCNNNKSVLVEKACDEDWEFACVEDELFMEAGEPVPRVVFGGAPTVQEARQATSDLNYALEKTYLHPNATNAQKLSDSEYAETKPCLVSETLVAPVPSKHAIQAFRLLNENPKAQSVVASIASDPNVWNAVLQNPDLVDFLQTHKTDVVFPEADSNVNSPFDSTQEATGESKAAAGKGFMDYVEEIKQKITVTVVDMMNTLSDTFQSFFGGSPKDGVTVNPDGTAGISMEQTAVGATLMGLAIMVISVVVLKRS</sequence>
<comment type="caution">
    <text evidence="2">The sequence shown here is derived from an EMBL/GenBank/DDBJ whole genome shotgun (WGS) entry which is preliminary data.</text>
</comment>
<evidence type="ECO:0000256" key="1">
    <source>
        <dbReference type="SAM" id="Phobius"/>
    </source>
</evidence>
<organism evidence="2 3">
    <name type="scientific">Helianthus annuus</name>
    <name type="common">Common sunflower</name>
    <dbReference type="NCBI Taxonomy" id="4232"/>
    <lineage>
        <taxon>Eukaryota</taxon>
        <taxon>Viridiplantae</taxon>
        <taxon>Streptophyta</taxon>
        <taxon>Embryophyta</taxon>
        <taxon>Tracheophyta</taxon>
        <taxon>Spermatophyta</taxon>
        <taxon>Magnoliopsida</taxon>
        <taxon>eudicotyledons</taxon>
        <taxon>Gunneridae</taxon>
        <taxon>Pentapetalae</taxon>
        <taxon>asterids</taxon>
        <taxon>campanulids</taxon>
        <taxon>Asterales</taxon>
        <taxon>Asteraceae</taxon>
        <taxon>Asteroideae</taxon>
        <taxon>Heliantheae alliance</taxon>
        <taxon>Heliantheae</taxon>
        <taxon>Helianthus</taxon>
    </lineage>
</organism>
<dbReference type="PANTHER" id="PTHR33625">
    <property type="entry name" value="OS08G0179900 PROTEIN"/>
    <property type="match status" value="1"/>
</dbReference>
<reference evidence="2" key="2">
    <citation type="submission" date="2020-06" db="EMBL/GenBank/DDBJ databases">
        <title>Helianthus annuus Genome sequencing and assembly Release 2.</title>
        <authorList>
            <person name="Gouzy J."/>
            <person name="Langlade N."/>
            <person name="Munos S."/>
        </authorList>
    </citation>
    <scope>NUCLEOTIDE SEQUENCE</scope>
    <source>
        <tissue evidence="2">Leaves</tissue>
    </source>
</reference>
<dbReference type="AlphaFoldDB" id="A0A9K3HMP8"/>
<dbReference type="OrthoDB" id="659599at2759"/>
<reference evidence="2" key="1">
    <citation type="journal article" date="2017" name="Nature">
        <title>The sunflower genome provides insights into oil metabolism, flowering and Asterid evolution.</title>
        <authorList>
            <person name="Badouin H."/>
            <person name="Gouzy J."/>
            <person name="Grassa C.J."/>
            <person name="Murat F."/>
            <person name="Staton S.E."/>
            <person name="Cottret L."/>
            <person name="Lelandais-Briere C."/>
            <person name="Owens G.L."/>
            <person name="Carrere S."/>
            <person name="Mayjonade B."/>
            <person name="Legrand L."/>
            <person name="Gill N."/>
            <person name="Kane N.C."/>
            <person name="Bowers J.E."/>
            <person name="Hubner S."/>
            <person name="Bellec A."/>
            <person name="Berard A."/>
            <person name="Berges H."/>
            <person name="Blanchet N."/>
            <person name="Boniface M.C."/>
            <person name="Brunel D."/>
            <person name="Catrice O."/>
            <person name="Chaidir N."/>
            <person name="Claudel C."/>
            <person name="Donnadieu C."/>
            <person name="Faraut T."/>
            <person name="Fievet G."/>
            <person name="Helmstetter N."/>
            <person name="King M."/>
            <person name="Knapp S.J."/>
            <person name="Lai Z."/>
            <person name="Le Paslier M.C."/>
            <person name="Lippi Y."/>
            <person name="Lorenzon L."/>
            <person name="Mandel J.R."/>
            <person name="Marage G."/>
            <person name="Marchand G."/>
            <person name="Marquand E."/>
            <person name="Bret-Mestries E."/>
            <person name="Morien E."/>
            <person name="Nambeesan S."/>
            <person name="Nguyen T."/>
            <person name="Pegot-Espagnet P."/>
            <person name="Pouilly N."/>
            <person name="Raftis F."/>
            <person name="Sallet E."/>
            <person name="Schiex T."/>
            <person name="Thomas J."/>
            <person name="Vandecasteele C."/>
            <person name="Vares D."/>
            <person name="Vear F."/>
            <person name="Vautrin S."/>
            <person name="Crespi M."/>
            <person name="Mangin B."/>
            <person name="Burke J.M."/>
            <person name="Salse J."/>
            <person name="Munos S."/>
            <person name="Vincourt P."/>
            <person name="Rieseberg L.H."/>
            <person name="Langlade N.B."/>
        </authorList>
    </citation>
    <scope>NUCLEOTIDE SEQUENCE</scope>
    <source>
        <tissue evidence="2">Leaves</tissue>
    </source>
</reference>
<feature type="transmembrane region" description="Helical" evidence="1">
    <location>
        <begin position="294"/>
        <end position="312"/>
    </location>
</feature>
<evidence type="ECO:0000313" key="3">
    <source>
        <dbReference type="Proteomes" id="UP000215914"/>
    </source>
</evidence>
<dbReference type="Proteomes" id="UP000215914">
    <property type="component" value="Unassembled WGS sequence"/>
</dbReference>
<dbReference type="PANTHER" id="PTHR33625:SF4">
    <property type="entry name" value="OS08G0179900 PROTEIN"/>
    <property type="match status" value="1"/>
</dbReference>
<keyword evidence="1" id="KW-0472">Membrane</keyword>
<evidence type="ECO:0000313" key="2">
    <source>
        <dbReference type="EMBL" id="KAF5781060.1"/>
    </source>
</evidence>
<proteinExistence type="predicted"/>
<gene>
    <name evidence="2" type="ORF">HanXRQr2_Chr11g0479071</name>
</gene>
<dbReference type="EMBL" id="MNCJ02000326">
    <property type="protein sequence ID" value="KAF5781060.1"/>
    <property type="molecule type" value="Genomic_DNA"/>
</dbReference>
<protein>
    <submittedName>
        <fullName evidence="2">Uncharacterized protein</fullName>
    </submittedName>
</protein>
<keyword evidence="1" id="KW-1133">Transmembrane helix</keyword>
<keyword evidence="3" id="KW-1185">Reference proteome</keyword>